<protein>
    <submittedName>
        <fullName evidence="1">Uncharacterized protein</fullName>
    </submittedName>
</protein>
<dbReference type="STRING" id="1797247.A2419_01925"/>
<proteinExistence type="predicted"/>
<evidence type="ECO:0000313" key="1">
    <source>
        <dbReference type="EMBL" id="OGC88478.1"/>
    </source>
</evidence>
<dbReference type="EMBL" id="MEXB01000008">
    <property type="protein sequence ID" value="OGC88478.1"/>
    <property type="molecule type" value="Genomic_DNA"/>
</dbReference>
<dbReference type="AlphaFoldDB" id="A0A1F4Y3N8"/>
<gene>
    <name evidence="1" type="ORF">A2419_01925</name>
</gene>
<accession>A0A1F4Y3N8</accession>
<dbReference type="Proteomes" id="UP000176568">
    <property type="component" value="Unassembled WGS sequence"/>
</dbReference>
<comment type="caution">
    <text evidence="1">The sequence shown here is derived from an EMBL/GenBank/DDBJ whole genome shotgun (WGS) entry which is preliminary data.</text>
</comment>
<evidence type="ECO:0000313" key="2">
    <source>
        <dbReference type="Proteomes" id="UP000176568"/>
    </source>
</evidence>
<reference evidence="1 2" key="1">
    <citation type="journal article" date="2016" name="Nat. Commun.">
        <title>Thousands of microbial genomes shed light on interconnected biogeochemical processes in an aquifer system.</title>
        <authorList>
            <person name="Anantharaman K."/>
            <person name="Brown C.T."/>
            <person name="Hug L.A."/>
            <person name="Sharon I."/>
            <person name="Castelle C.J."/>
            <person name="Probst A.J."/>
            <person name="Thomas B.C."/>
            <person name="Singh A."/>
            <person name="Wilkins M.J."/>
            <person name="Karaoz U."/>
            <person name="Brodie E.L."/>
            <person name="Williams K.H."/>
            <person name="Hubbard S.S."/>
            <person name="Banfield J.F."/>
        </authorList>
    </citation>
    <scope>NUCLEOTIDE SEQUENCE [LARGE SCALE GENOMIC DNA]</scope>
</reference>
<sequence>MQTSQQVIEQALRNAETAEPGIQPAILMNLNIDHTKVAEYQRTYLNDAWAPKTKELMDSGFIIFRIQTELGLNGHITYIYMAKMKAN</sequence>
<name>A0A1F4Y3N8_9BACT</name>
<organism evidence="1 2">
    <name type="scientific">Candidatus Adlerbacteria bacterium RIFOXYC1_FULL_48_26</name>
    <dbReference type="NCBI Taxonomy" id="1797247"/>
    <lineage>
        <taxon>Bacteria</taxon>
        <taxon>Candidatus Adleribacteriota</taxon>
    </lineage>
</organism>